<organism evidence="1 2">
    <name type="scientific">Pedobacter cryoconitis</name>
    <dbReference type="NCBI Taxonomy" id="188932"/>
    <lineage>
        <taxon>Bacteria</taxon>
        <taxon>Pseudomonadati</taxon>
        <taxon>Bacteroidota</taxon>
        <taxon>Sphingobacteriia</taxon>
        <taxon>Sphingobacteriales</taxon>
        <taxon>Sphingobacteriaceae</taxon>
        <taxon>Pedobacter</taxon>
    </lineage>
</organism>
<dbReference type="Proteomes" id="UP000521017">
    <property type="component" value="Unassembled WGS sequence"/>
</dbReference>
<dbReference type="RefSeq" id="WP_184622544.1">
    <property type="nucleotide sequence ID" value="NZ_JACHCC010000001.1"/>
</dbReference>
<name>A0A7X0IZT6_9SPHI</name>
<sequence length="235" mass="25649">MKTTIFVILFAMTIQSCDSKNNGKNENKDTVNKAAVNQDTVHKVEPATPVSGGFDLASLTFKETIQSVDQLSGVKVSASPSEEKTLFGYDRSESTSPKLLIYNQIPLAGEADNMTSKVIFHYKEKGGELAMYELRIYSAVPNNALVKAIEQKVGQPVVNNSPKDSDSGVNFKQYVWVKGDIIYVLLQELNQTGVKVSNLAVFKNDNKDFYNLLGQKGYAIDAVGLIKGALAKGSK</sequence>
<proteinExistence type="predicted"/>
<protein>
    <recommendedName>
        <fullName evidence="3">Lipoprotein</fullName>
    </recommendedName>
</protein>
<dbReference type="PROSITE" id="PS51257">
    <property type="entry name" value="PROKAR_LIPOPROTEIN"/>
    <property type="match status" value="1"/>
</dbReference>
<gene>
    <name evidence="1" type="ORF">HDF25_000573</name>
</gene>
<evidence type="ECO:0008006" key="3">
    <source>
        <dbReference type="Google" id="ProtNLM"/>
    </source>
</evidence>
<comment type="caution">
    <text evidence="1">The sequence shown here is derived from an EMBL/GenBank/DDBJ whole genome shotgun (WGS) entry which is preliminary data.</text>
</comment>
<accession>A0A7X0IZT6</accession>
<evidence type="ECO:0000313" key="1">
    <source>
        <dbReference type="EMBL" id="MBB6498449.1"/>
    </source>
</evidence>
<evidence type="ECO:0000313" key="2">
    <source>
        <dbReference type="Proteomes" id="UP000521017"/>
    </source>
</evidence>
<reference evidence="1 2" key="1">
    <citation type="submission" date="2020-08" db="EMBL/GenBank/DDBJ databases">
        <title>Genomic Encyclopedia of Type Strains, Phase IV (KMG-V): Genome sequencing to study the core and pangenomes of soil and plant-associated prokaryotes.</title>
        <authorList>
            <person name="Whitman W."/>
        </authorList>
    </citation>
    <scope>NUCLEOTIDE SEQUENCE [LARGE SCALE GENOMIC DNA]</scope>
    <source>
        <strain evidence="1 2">M2T3</strain>
    </source>
</reference>
<dbReference type="EMBL" id="JACHCC010000001">
    <property type="protein sequence ID" value="MBB6498449.1"/>
    <property type="molecule type" value="Genomic_DNA"/>
</dbReference>
<dbReference type="AlphaFoldDB" id="A0A7X0IZT6"/>